<proteinExistence type="predicted"/>
<sequence length="330" mass="36960">MGTPSSKTLPCDACQKAHSKCEKETASASCKKCKASKKQCTYTGDKAKKSTSIAASKVGTFTPPLSKSGFTAVNNKTSSAESTQQATSARPPANSSSGSGKLPKPNHHSNAENLRQSDSETQARHSHSPVSSRDEEAEASRLQGLATKPLTTSLPVPRPRSPSFEHPPIARSSQVEEIGGGKSPVKEVQKLLEKYDETEILLKVCSHPPSELHPPTAHTQMQQEALKIDERCKISIVEDENAQLKQEIVHRKDDFRRFQEENQKLVQEKDDALKSARAEIQRLQNDHETIRDLFRKMLIKKQDELREAVQDRKRKADEEVEYRNFKWQKR</sequence>
<evidence type="ECO:0000313" key="2">
    <source>
        <dbReference type="EMBL" id="QDS68422.1"/>
    </source>
</evidence>
<feature type="compositionally biased region" description="Low complexity" evidence="1">
    <location>
        <begin position="77"/>
        <end position="89"/>
    </location>
</feature>
<name>A0A517KYG5_9PEZI</name>
<keyword evidence="3" id="KW-1185">Reference proteome</keyword>
<feature type="compositionally biased region" description="Basic and acidic residues" evidence="1">
    <location>
        <begin position="310"/>
        <end position="324"/>
    </location>
</feature>
<feature type="compositionally biased region" description="Polar residues" evidence="1">
    <location>
        <begin position="63"/>
        <end position="76"/>
    </location>
</feature>
<evidence type="ECO:0000313" key="3">
    <source>
        <dbReference type="Proteomes" id="UP000316270"/>
    </source>
</evidence>
<accession>A0A517KYG5</accession>
<dbReference type="AlphaFoldDB" id="A0A517KYG5"/>
<gene>
    <name evidence="2" type="ORF">FKW77_010789</name>
</gene>
<feature type="region of interest" description="Disordered" evidence="1">
    <location>
        <begin position="56"/>
        <end position="183"/>
    </location>
</feature>
<dbReference type="SUPFAM" id="SSF57701">
    <property type="entry name" value="Zn2/Cys6 DNA-binding domain"/>
    <property type="match status" value="1"/>
</dbReference>
<dbReference type="InterPro" id="IPR036864">
    <property type="entry name" value="Zn2-C6_fun-type_DNA-bd_sf"/>
</dbReference>
<dbReference type="GO" id="GO:0008270">
    <property type="term" value="F:zinc ion binding"/>
    <property type="evidence" value="ECO:0007669"/>
    <property type="project" value="InterPro"/>
</dbReference>
<evidence type="ECO:0000256" key="1">
    <source>
        <dbReference type="SAM" id="MobiDB-lite"/>
    </source>
</evidence>
<reference evidence="2 3" key="1">
    <citation type="submission" date="2019-07" db="EMBL/GenBank/DDBJ databases">
        <title>Finished genome of Venturia effusa.</title>
        <authorList>
            <person name="Young C.A."/>
            <person name="Cox M.P."/>
            <person name="Ganley A.R.D."/>
            <person name="David W.J."/>
        </authorList>
    </citation>
    <scope>NUCLEOTIDE SEQUENCE [LARGE SCALE GENOMIC DNA]</scope>
    <source>
        <strain evidence="3">albino</strain>
    </source>
</reference>
<dbReference type="EMBL" id="CP042185">
    <property type="protein sequence ID" value="QDS68422.1"/>
    <property type="molecule type" value="Genomic_DNA"/>
</dbReference>
<dbReference type="GO" id="GO:0000981">
    <property type="term" value="F:DNA-binding transcription factor activity, RNA polymerase II-specific"/>
    <property type="evidence" value="ECO:0007669"/>
    <property type="project" value="InterPro"/>
</dbReference>
<feature type="region of interest" description="Disordered" evidence="1">
    <location>
        <begin position="310"/>
        <end position="330"/>
    </location>
</feature>
<organism evidence="2 3">
    <name type="scientific">Venturia effusa</name>
    <dbReference type="NCBI Taxonomy" id="50376"/>
    <lineage>
        <taxon>Eukaryota</taxon>
        <taxon>Fungi</taxon>
        <taxon>Dikarya</taxon>
        <taxon>Ascomycota</taxon>
        <taxon>Pezizomycotina</taxon>
        <taxon>Dothideomycetes</taxon>
        <taxon>Pleosporomycetidae</taxon>
        <taxon>Venturiales</taxon>
        <taxon>Venturiaceae</taxon>
        <taxon>Venturia</taxon>
    </lineage>
</organism>
<dbReference type="Proteomes" id="UP000316270">
    <property type="component" value="Chromosome 1"/>
</dbReference>
<protein>
    <recommendedName>
        <fullName evidence="4">Zn(2)-C6 fungal-type domain-containing protein</fullName>
    </recommendedName>
</protein>
<evidence type="ECO:0008006" key="4">
    <source>
        <dbReference type="Google" id="ProtNLM"/>
    </source>
</evidence>